<evidence type="ECO:0000313" key="1">
    <source>
        <dbReference type="EMBL" id="KAJ8311989.1"/>
    </source>
</evidence>
<evidence type="ECO:0000313" key="2">
    <source>
        <dbReference type="Proteomes" id="UP001217089"/>
    </source>
</evidence>
<protein>
    <submittedName>
        <fullName evidence="1">Uncharacterized protein</fullName>
    </submittedName>
</protein>
<organism evidence="1 2">
    <name type="scientific">Tegillarca granosa</name>
    <name type="common">Malaysian cockle</name>
    <name type="synonym">Anadara granosa</name>
    <dbReference type="NCBI Taxonomy" id="220873"/>
    <lineage>
        <taxon>Eukaryota</taxon>
        <taxon>Metazoa</taxon>
        <taxon>Spiralia</taxon>
        <taxon>Lophotrochozoa</taxon>
        <taxon>Mollusca</taxon>
        <taxon>Bivalvia</taxon>
        <taxon>Autobranchia</taxon>
        <taxon>Pteriomorphia</taxon>
        <taxon>Arcoida</taxon>
        <taxon>Arcoidea</taxon>
        <taxon>Arcidae</taxon>
        <taxon>Tegillarca</taxon>
    </lineage>
</organism>
<dbReference type="Proteomes" id="UP001217089">
    <property type="component" value="Unassembled WGS sequence"/>
</dbReference>
<reference evidence="1 2" key="1">
    <citation type="submission" date="2022-12" db="EMBL/GenBank/DDBJ databases">
        <title>Chromosome-level genome of Tegillarca granosa.</title>
        <authorList>
            <person name="Kim J."/>
        </authorList>
    </citation>
    <scope>NUCLEOTIDE SEQUENCE [LARGE SCALE GENOMIC DNA]</scope>
    <source>
        <strain evidence="1">Teg-2019</strain>
        <tissue evidence="1">Adductor muscle</tissue>
    </source>
</reference>
<proteinExistence type="predicted"/>
<gene>
    <name evidence="1" type="ORF">KUTeg_009362</name>
</gene>
<dbReference type="EMBL" id="JARBDR010000440">
    <property type="protein sequence ID" value="KAJ8311989.1"/>
    <property type="molecule type" value="Genomic_DNA"/>
</dbReference>
<name>A0ABQ9F3M0_TEGGR</name>
<comment type="caution">
    <text evidence="1">The sequence shown here is derived from an EMBL/GenBank/DDBJ whole genome shotgun (WGS) entry which is preliminary data.</text>
</comment>
<keyword evidence="2" id="KW-1185">Reference proteome</keyword>
<sequence>MSDINANTGAIMSEPADLVEKRAKLAEACGKFKRSCDQVMLLNQRLADLQKRYVKAKSENQRGFRYSLKIRLATTETMRYMFLEYIKQQGIMVMKCKREMEECVYENMTTSEDEESDTDEQ</sequence>
<accession>A0ABQ9F3M0</accession>